<organism evidence="3 4">
    <name type="scientific">Paracoccus alkanivorans</name>
    <dbReference type="NCBI Taxonomy" id="2116655"/>
    <lineage>
        <taxon>Bacteria</taxon>
        <taxon>Pseudomonadati</taxon>
        <taxon>Pseudomonadota</taxon>
        <taxon>Alphaproteobacteria</taxon>
        <taxon>Rhodobacterales</taxon>
        <taxon>Paracoccaceae</taxon>
        <taxon>Paracoccus</taxon>
    </lineage>
</organism>
<keyword evidence="2" id="KW-0812">Transmembrane</keyword>
<accession>A0A3M0MI95</accession>
<keyword evidence="4" id="KW-1185">Reference proteome</keyword>
<comment type="caution">
    <text evidence="3">The sequence shown here is derived from an EMBL/GenBank/DDBJ whole genome shotgun (WGS) entry which is preliminary data.</text>
</comment>
<dbReference type="RefSeq" id="WP_122110551.1">
    <property type="nucleotide sequence ID" value="NZ_QOKZ01000001.1"/>
</dbReference>
<keyword evidence="2" id="KW-1133">Transmembrane helix</keyword>
<feature type="region of interest" description="Disordered" evidence="1">
    <location>
        <begin position="98"/>
        <end position="142"/>
    </location>
</feature>
<feature type="transmembrane region" description="Helical" evidence="2">
    <location>
        <begin position="54"/>
        <end position="80"/>
    </location>
</feature>
<evidence type="ECO:0000256" key="1">
    <source>
        <dbReference type="SAM" id="MobiDB-lite"/>
    </source>
</evidence>
<protein>
    <submittedName>
        <fullName evidence="3">Uncharacterized protein</fullName>
    </submittedName>
</protein>
<reference evidence="3 4" key="1">
    <citation type="submission" date="2018-07" db="EMBL/GenBank/DDBJ databases">
        <authorList>
            <person name="Zhang Y."/>
            <person name="Wang L."/>
            <person name="Ma S."/>
        </authorList>
    </citation>
    <scope>NUCLEOTIDE SEQUENCE [LARGE SCALE GENOMIC DNA]</scope>
    <source>
        <strain evidence="3 4">4-2</strain>
    </source>
</reference>
<dbReference type="Proteomes" id="UP000273516">
    <property type="component" value="Unassembled WGS sequence"/>
</dbReference>
<sequence length="142" mass="14753">MENGYVAEGVMRADLMGWVQRLVGAVFVIGLLALVAAVVTLVRQAEGVPPLPIYAGLIGAVALILLAGACLALMSIAASARRGANALQRMANRGGMAAEAVGPARSLTTSQIRDTPKEPEPETIAAPQRPSRPEGKMLVAKR</sequence>
<evidence type="ECO:0000313" key="3">
    <source>
        <dbReference type="EMBL" id="RMC37462.1"/>
    </source>
</evidence>
<dbReference type="EMBL" id="QOKZ01000001">
    <property type="protein sequence ID" value="RMC37462.1"/>
    <property type="molecule type" value="Genomic_DNA"/>
</dbReference>
<gene>
    <name evidence="3" type="ORF">C9E81_01540</name>
</gene>
<feature type="transmembrane region" description="Helical" evidence="2">
    <location>
        <begin position="22"/>
        <end position="42"/>
    </location>
</feature>
<evidence type="ECO:0000313" key="4">
    <source>
        <dbReference type="Proteomes" id="UP000273516"/>
    </source>
</evidence>
<dbReference type="OrthoDB" id="7777240at2"/>
<keyword evidence="2" id="KW-0472">Membrane</keyword>
<proteinExistence type="predicted"/>
<dbReference type="AlphaFoldDB" id="A0A3M0MI95"/>
<name>A0A3M0MI95_9RHOB</name>
<evidence type="ECO:0000256" key="2">
    <source>
        <dbReference type="SAM" id="Phobius"/>
    </source>
</evidence>